<dbReference type="InterPro" id="IPR001367">
    <property type="entry name" value="Fe_dep_repressor"/>
</dbReference>
<keyword evidence="2" id="KW-0805">Transcription regulation</keyword>
<evidence type="ECO:0000259" key="5">
    <source>
        <dbReference type="PROSITE" id="PS50944"/>
    </source>
</evidence>
<feature type="domain" description="HTH dtxR-type" evidence="5">
    <location>
        <begin position="9"/>
        <end position="67"/>
    </location>
</feature>
<dbReference type="PROSITE" id="PS50944">
    <property type="entry name" value="HTH_DTXR"/>
    <property type="match status" value="1"/>
</dbReference>
<sequence>MQGISGHELSPKRAEYLKYVADCTGAVRTTEAAARFAVAPSTATKTLEGLARAGYLEHAPYRGFSLTAKGERYARFLVRRHRIVALMLSRFGLAPEEACTEAQKMEGCVSREVVDRICASLGHPMMSVCGRIEHDPGCCSPAEPGGE</sequence>
<dbReference type="Pfam" id="PF01325">
    <property type="entry name" value="Fe_dep_repress"/>
    <property type="match status" value="1"/>
</dbReference>
<protein>
    <submittedName>
        <fullName evidence="6">Metal-dependent transcriptional regulator</fullName>
    </submittedName>
</protein>
<reference evidence="6" key="1">
    <citation type="submission" date="2019-05" db="EMBL/GenBank/DDBJ databases">
        <title>Methanoculleus sp. FWC-SCC1, a methanogenic archaeon isolated from deep marine cold seep.</title>
        <authorList>
            <person name="Chen Y.-W."/>
            <person name="Chen S.-C."/>
            <person name="Teng N.-H."/>
            <person name="Lai M.-C."/>
        </authorList>
    </citation>
    <scope>NUCLEOTIDE SEQUENCE</scope>
    <source>
        <strain evidence="6">FWC-SCC1</strain>
    </source>
</reference>
<dbReference type="PANTHER" id="PTHR33238">
    <property type="entry name" value="IRON (METAL) DEPENDENT REPRESSOR, DTXR FAMILY"/>
    <property type="match status" value="1"/>
</dbReference>
<dbReference type="RefSeq" id="WP_301664942.1">
    <property type="nucleotide sequence ID" value="NZ_VCYH01000009.1"/>
</dbReference>
<dbReference type="InterPro" id="IPR036388">
    <property type="entry name" value="WH-like_DNA-bd_sf"/>
</dbReference>
<dbReference type="PANTHER" id="PTHR33238:SF7">
    <property type="entry name" value="IRON-DEPENDENT TRANSCRIPTIONAL REGULATOR"/>
    <property type="match status" value="1"/>
</dbReference>
<evidence type="ECO:0000313" key="6">
    <source>
        <dbReference type="EMBL" id="MDN7025757.1"/>
    </source>
</evidence>
<keyword evidence="3" id="KW-0238">DNA-binding</keyword>
<evidence type="ECO:0000256" key="1">
    <source>
        <dbReference type="ARBA" id="ARBA00007871"/>
    </source>
</evidence>
<proteinExistence type="inferred from homology"/>
<evidence type="ECO:0000256" key="2">
    <source>
        <dbReference type="ARBA" id="ARBA00023015"/>
    </source>
</evidence>
<dbReference type="InterPro" id="IPR022689">
    <property type="entry name" value="Iron_dep_repressor"/>
</dbReference>
<name>A0ABT8MCV0_9EURY</name>
<dbReference type="Gene3D" id="1.10.10.10">
    <property type="entry name" value="Winged helix-like DNA-binding domain superfamily/Winged helix DNA-binding domain"/>
    <property type="match status" value="1"/>
</dbReference>
<accession>A0ABT8MCV0</accession>
<evidence type="ECO:0000313" key="7">
    <source>
        <dbReference type="Proteomes" id="UP001168338"/>
    </source>
</evidence>
<dbReference type="InterPro" id="IPR036390">
    <property type="entry name" value="WH_DNA-bd_sf"/>
</dbReference>
<dbReference type="SMART" id="SM00529">
    <property type="entry name" value="HTH_DTXR"/>
    <property type="match status" value="1"/>
</dbReference>
<comment type="similarity">
    <text evidence="1">Belongs to the DtxR/MntR family.</text>
</comment>
<dbReference type="SUPFAM" id="SSF46785">
    <property type="entry name" value="Winged helix' DNA-binding domain"/>
    <property type="match status" value="1"/>
</dbReference>
<dbReference type="InterPro" id="IPR036421">
    <property type="entry name" value="Fe_dep_repressor_sf"/>
</dbReference>
<keyword evidence="7" id="KW-1185">Reference proteome</keyword>
<comment type="caution">
    <text evidence="6">The sequence shown here is derived from an EMBL/GenBank/DDBJ whole genome shotgun (WGS) entry which is preliminary data.</text>
</comment>
<keyword evidence="4" id="KW-0804">Transcription</keyword>
<dbReference type="Pfam" id="PF02742">
    <property type="entry name" value="Fe_dep_repr_C"/>
    <property type="match status" value="1"/>
</dbReference>
<dbReference type="InterPro" id="IPR022687">
    <property type="entry name" value="HTH_DTXR"/>
</dbReference>
<evidence type="ECO:0000256" key="3">
    <source>
        <dbReference type="ARBA" id="ARBA00023125"/>
    </source>
</evidence>
<dbReference type="Proteomes" id="UP001168338">
    <property type="component" value="Unassembled WGS sequence"/>
</dbReference>
<gene>
    <name evidence="6" type="ORF">FGU65_12850</name>
</gene>
<dbReference type="SUPFAM" id="SSF47979">
    <property type="entry name" value="Iron-dependent repressor protein, dimerization domain"/>
    <property type="match status" value="1"/>
</dbReference>
<dbReference type="InterPro" id="IPR050536">
    <property type="entry name" value="DtxR_MntR_Metal-Reg"/>
</dbReference>
<evidence type="ECO:0000256" key="4">
    <source>
        <dbReference type="ARBA" id="ARBA00023163"/>
    </source>
</evidence>
<organism evidence="6 7">
    <name type="scientific">Methanoculleus frigidifontis</name>
    <dbReference type="NCBI Taxonomy" id="2584085"/>
    <lineage>
        <taxon>Archaea</taxon>
        <taxon>Methanobacteriati</taxon>
        <taxon>Methanobacteriota</taxon>
        <taxon>Stenosarchaea group</taxon>
        <taxon>Methanomicrobia</taxon>
        <taxon>Methanomicrobiales</taxon>
        <taxon>Methanomicrobiaceae</taxon>
        <taxon>Methanoculleus</taxon>
    </lineage>
</organism>
<dbReference type="EMBL" id="VCYH01000009">
    <property type="protein sequence ID" value="MDN7025757.1"/>
    <property type="molecule type" value="Genomic_DNA"/>
</dbReference>